<protein>
    <recommendedName>
        <fullName evidence="3">Zinc-or iron-chelating domain-containing protein</fullName>
    </recommendedName>
</protein>
<dbReference type="AlphaFoldDB" id="A0A1M7RBQ5"/>
<dbReference type="Proteomes" id="UP000184339">
    <property type="component" value="Unassembled WGS sequence"/>
</dbReference>
<reference evidence="2" key="1">
    <citation type="submission" date="2016-11" db="EMBL/GenBank/DDBJ databases">
        <authorList>
            <person name="Varghese N."/>
            <person name="Submissions S."/>
        </authorList>
    </citation>
    <scope>NUCLEOTIDE SEQUENCE [LARGE SCALE GENOMIC DNA]</scope>
    <source>
        <strain evidence="2">Sac-22</strain>
    </source>
</reference>
<sequence>MSFDCQSCGACCAVFRVSFYWSETTAHPEGTVPEQLVTPVSPYHVAMKGTLQSPVRCVALEGEVGECVSCNIYPARSSTCRSVEAGDQQCLRARELVGLMLV</sequence>
<dbReference type="Pfam" id="PF03692">
    <property type="entry name" value="CxxCxxCC"/>
    <property type="match status" value="1"/>
</dbReference>
<evidence type="ECO:0000313" key="2">
    <source>
        <dbReference type="Proteomes" id="UP000184339"/>
    </source>
</evidence>
<dbReference type="RefSeq" id="WP_072789904.1">
    <property type="nucleotide sequence ID" value="NZ_FRCX01000018.1"/>
</dbReference>
<evidence type="ECO:0000313" key="1">
    <source>
        <dbReference type="EMBL" id="SHN43745.1"/>
    </source>
</evidence>
<accession>A0A1M7RBQ5</accession>
<dbReference type="OrthoDB" id="196483at2"/>
<name>A0A1M7RBQ5_9BURK</name>
<organism evidence="1 2">
    <name type="scientific">Duganella sacchari</name>
    <dbReference type="NCBI Taxonomy" id="551987"/>
    <lineage>
        <taxon>Bacteria</taxon>
        <taxon>Pseudomonadati</taxon>
        <taxon>Pseudomonadota</taxon>
        <taxon>Betaproteobacteria</taxon>
        <taxon>Burkholderiales</taxon>
        <taxon>Oxalobacteraceae</taxon>
        <taxon>Telluria group</taxon>
        <taxon>Duganella</taxon>
    </lineage>
</organism>
<evidence type="ECO:0008006" key="3">
    <source>
        <dbReference type="Google" id="ProtNLM"/>
    </source>
</evidence>
<proteinExistence type="predicted"/>
<keyword evidence="2" id="KW-1185">Reference proteome</keyword>
<dbReference type="InterPro" id="IPR005358">
    <property type="entry name" value="Puta_zinc/iron-chelating_dom"/>
</dbReference>
<dbReference type="EMBL" id="FRCX01000018">
    <property type="protein sequence ID" value="SHN43745.1"/>
    <property type="molecule type" value="Genomic_DNA"/>
</dbReference>
<gene>
    <name evidence="1" type="ORF">SAMN05192549_11850</name>
</gene>
<dbReference type="STRING" id="551987.SAMN05192549_11850"/>